<reference evidence="2 3" key="1">
    <citation type="submission" date="2018-10" db="EMBL/GenBank/DDBJ databases">
        <title>Genomic Encyclopedia of Type Strains, Phase IV (KMG-IV): sequencing the most valuable type-strain genomes for metagenomic binning, comparative biology and taxonomic classification.</title>
        <authorList>
            <person name="Goeker M."/>
        </authorList>
    </citation>
    <scope>NUCLEOTIDE SEQUENCE [LARGE SCALE GENOMIC DNA]</scope>
    <source>
        <strain evidence="2 3">DSM 22228</strain>
    </source>
</reference>
<dbReference type="RefSeq" id="WP_121143740.1">
    <property type="nucleotide sequence ID" value="NZ_RBWY01000001.1"/>
</dbReference>
<evidence type="ECO:0000259" key="1">
    <source>
        <dbReference type="PROSITE" id="PS51464"/>
    </source>
</evidence>
<dbReference type="AlphaFoldDB" id="A0A495RHN9"/>
<sequence length="198" mass="21239">MQSVIKNYFTESIQAQIVMTEALSGPIEQAASTIINALLNGNKVLTCGNSLSAASAQMFTAQLVSGIDIERPNLPAIALVADNILISSIANHYNQLHDIYAKQIQALGNQGDVLVVLSPNGNEKSIIQAVQDAVIKDLSIITLTGGDGGAVIGLLGQNDIDIRIPSYKERTISEMQLIVLNCLCQLIENTLFIHKEIN</sequence>
<organism evidence="2 3">
    <name type="scientific">Orbus hercynius</name>
    <dbReference type="NCBI Taxonomy" id="593135"/>
    <lineage>
        <taxon>Bacteria</taxon>
        <taxon>Pseudomonadati</taxon>
        <taxon>Pseudomonadota</taxon>
        <taxon>Gammaproteobacteria</taxon>
        <taxon>Orbales</taxon>
        <taxon>Orbaceae</taxon>
        <taxon>Orbus</taxon>
    </lineage>
</organism>
<dbReference type="PROSITE" id="PS51464">
    <property type="entry name" value="SIS"/>
    <property type="match status" value="1"/>
</dbReference>
<evidence type="ECO:0000313" key="3">
    <source>
        <dbReference type="Proteomes" id="UP000278542"/>
    </source>
</evidence>
<gene>
    <name evidence="2" type="ORF">DES39_0008</name>
</gene>
<accession>A0A495RHN9</accession>
<keyword evidence="3" id="KW-1185">Reference proteome</keyword>
<dbReference type="SUPFAM" id="SSF53697">
    <property type="entry name" value="SIS domain"/>
    <property type="match status" value="1"/>
</dbReference>
<dbReference type="PANTHER" id="PTHR30390:SF6">
    <property type="entry name" value="DNAA INITIATOR-ASSOCIATING PROTEIN DIAA"/>
    <property type="match status" value="1"/>
</dbReference>
<dbReference type="InterPro" id="IPR046348">
    <property type="entry name" value="SIS_dom_sf"/>
</dbReference>
<comment type="caution">
    <text evidence="2">The sequence shown here is derived from an EMBL/GenBank/DDBJ whole genome shotgun (WGS) entry which is preliminary data.</text>
</comment>
<dbReference type="PANTHER" id="PTHR30390">
    <property type="entry name" value="SEDOHEPTULOSE 7-PHOSPHATE ISOMERASE / DNAA INITIATOR-ASSOCIATING FACTOR FOR REPLICATION INITIATION"/>
    <property type="match status" value="1"/>
</dbReference>
<name>A0A495RHN9_9GAMM</name>
<dbReference type="GO" id="GO:0097367">
    <property type="term" value="F:carbohydrate derivative binding"/>
    <property type="evidence" value="ECO:0007669"/>
    <property type="project" value="InterPro"/>
</dbReference>
<dbReference type="CDD" id="cd05006">
    <property type="entry name" value="SIS_GmhA"/>
    <property type="match status" value="1"/>
</dbReference>
<feature type="domain" description="SIS" evidence="1">
    <location>
        <begin position="34"/>
        <end position="197"/>
    </location>
</feature>
<dbReference type="OrthoDB" id="9810929at2"/>
<proteinExistence type="predicted"/>
<dbReference type="GO" id="GO:1901135">
    <property type="term" value="P:carbohydrate derivative metabolic process"/>
    <property type="evidence" value="ECO:0007669"/>
    <property type="project" value="InterPro"/>
</dbReference>
<protein>
    <submittedName>
        <fullName evidence="2">DnaA-interacting protein DiaA</fullName>
    </submittedName>
</protein>
<dbReference type="InterPro" id="IPR050099">
    <property type="entry name" value="SIS_GmhA/DiaA_subfam"/>
</dbReference>
<dbReference type="Pfam" id="PF13580">
    <property type="entry name" value="SIS_2"/>
    <property type="match status" value="1"/>
</dbReference>
<dbReference type="EMBL" id="RBWY01000001">
    <property type="protein sequence ID" value="RKS86810.1"/>
    <property type="molecule type" value="Genomic_DNA"/>
</dbReference>
<dbReference type="Proteomes" id="UP000278542">
    <property type="component" value="Unassembled WGS sequence"/>
</dbReference>
<dbReference type="InterPro" id="IPR035461">
    <property type="entry name" value="GmhA/DiaA"/>
</dbReference>
<dbReference type="InterPro" id="IPR001347">
    <property type="entry name" value="SIS_dom"/>
</dbReference>
<evidence type="ECO:0000313" key="2">
    <source>
        <dbReference type="EMBL" id="RKS86810.1"/>
    </source>
</evidence>
<dbReference type="Gene3D" id="3.40.50.10490">
    <property type="entry name" value="Glucose-6-phosphate isomerase like protein, domain 1"/>
    <property type="match status" value="1"/>
</dbReference>